<dbReference type="EMBL" id="KC821604">
    <property type="protein sequence ID" value="AGO47217.1"/>
    <property type="molecule type" value="Genomic_DNA"/>
</dbReference>
<keyword evidence="4" id="KW-1185">Reference proteome</keyword>
<evidence type="ECO:0000313" key="4">
    <source>
        <dbReference type="Proteomes" id="UP000203074"/>
    </source>
</evidence>
<sequence>MKHKFILLSLLIQSLFSYTQTNEILGYFPMKTSHFQKINSPLAIHQYASDQGGNLGVVVLLRKSKADSEVFKDTGFGVVRNSFGKLSFVVQKGIGYKVGKFEGSINAGFMSGYDNLFVGRVDYVDPITGENMWWELGDMPLPKIMKDLGVLPTFLVSISYKINDTFRPTVNVSPEFINVGMTIKFK</sequence>
<reference evidence="1 4" key="1">
    <citation type="submission" date="2010-11" db="EMBL/GenBank/DDBJ databases">
        <title>The Genome Sequence of Cellulophaga phage phiST.</title>
        <authorList>
            <consortium name="The Broad Institute Genome Sequencing Platform"/>
            <person name="Henn M.R."/>
            <person name="Reimann L."/>
            <person name="Holmfelt K."/>
            <person name="Levin J."/>
            <person name="Malboeuf C."/>
            <person name="Casali M."/>
            <person name="Russ C."/>
            <person name="Lennon N."/>
            <person name="Chapman S.B."/>
            <person name="Erlich R."/>
            <person name="Young S.K."/>
            <person name="Yandava C."/>
            <person name="Zeng Q."/>
            <person name="Alvarado L."/>
            <person name="Anderson S."/>
            <person name="Berlin A."/>
            <person name="Chen Z."/>
            <person name="Freedman E."/>
            <person name="Gellesch M."/>
            <person name="Goldberg J."/>
            <person name="Green L."/>
            <person name="Griggs A."/>
            <person name="Gujja S."/>
            <person name="Heilman E.R."/>
            <person name="Heiman D."/>
            <person name="Hollinger A."/>
            <person name="Howarth C."/>
            <person name="Larson L."/>
            <person name="Mehta T."/>
            <person name="Pearson M."/>
            <person name="Roberts A."/>
            <person name="Ryan E."/>
            <person name="Saif S."/>
            <person name="Shea T."/>
            <person name="Shenoy N."/>
            <person name="Sisk P."/>
            <person name="Stolte C."/>
            <person name="Sykes S."/>
            <person name="White J."/>
            <person name="Haas B."/>
            <person name="Nusbaum C."/>
            <person name="Birren B."/>
        </authorList>
    </citation>
    <scope>NUCLEOTIDE SEQUENCE [LARGE SCALE GENOMIC DNA]</scope>
    <source>
        <strain evidence="4">phiST</strain>
        <strain evidence="1">PhiST</strain>
    </source>
</reference>
<reference evidence="2 3" key="2">
    <citation type="journal article" date="2013" name="Proc. Natl. Acad. Sci. U.S.A.">
        <title>Twelve previously unknown phage genera are ubiquitous in global oceans.</title>
        <authorList>
            <person name="Holmfeldt K."/>
            <person name="Solonenko N."/>
            <person name="Shah M."/>
            <person name="Corrier K."/>
            <person name="Riemann L."/>
            <person name="Verberkmoes N.C."/>
            <person name="Sullivan M.B."/>
        </authorList>
    </citation>
    <scope>NUCLEOTIDE SEQUENCE [LARGE SCALE GENOMIC DNA]</scope>
    <source>
        <strain evidence="2">PhiST</strain>
    </source>
</reference>
<dbReference type="EMBL" id="HQ634192">
    <property type="protein sequence ID" value="AGH56730.1"/>
    <property type="molecule type" value="Genomic_DNA"/>
</dbReference>
<dbReference type="KEGG" id="vg:15009929"/>
<dbReference type="Proteomes" id="UP000203074">
    <property type="component" value="Segment"/>
</dbReference>
<evidence type="ECO:0000313" key="3">
    <source>
        <dbReference type="Proteomes" id="UP000014729"/>
    </source>
</evidence>
<proteinExistence type="predicted"/>
<evidence type="ECO:0000313" key="1">
    <source>
        <dbReference type="EMBL" id="AGH56730.1"/>
    </source>
</evidence>
<accession>M4SN84</accession>
<organism evidence="1 4">
    <name type="scientific">Cellulophaga phage phiST</name>
    <dbReference type="NCBI Taxonomy" id="756282"/>
    <lineage>
        <taxon>Viruses</taxon>
        <taxon>Duplodnaviria</taxon>
        <taxon>Heunggongvirae</taxon>
        <taxon>Uroviricota</taxon>
        <taxon>Caudoviricetes</taxon>
        <taxon>Cbastvirus</taxon>
        <taxon>Cbastvirus ST</taxon>
    </lineage>
</organism>
<name>M4SN84_9CAUD</name>
<protein>
    <submittedName>
        <fullName evidence="1">Uncharacterized protein</fullName>
    </submittedName>
</protein>
<dbReference type="Proteomes" id="UP000014729">
    <property type="component" value="Segment"/>
</dbReference>
<dbReference type="GeneID" id="15009929"/>
<evidence type="ECO:0000313" key="2">
    <source>
        <dbReference type="EMBL" id="AGO47217.1"/>
    </source>
</evidence>
<reference evidence="3" key="3">
    <citation type="submission" date="2013-03" db="EMBL/GenBank/DDBJ databases">
        <title>The Cellulophaga phages: a novel, diverse, and globally ubiquitous model system.</title>
        <authorList>
            <person name="Holmfeldt K."/>
            <person name="Solonenko N."/>
            <person name="Shah M."/>
            <person name="Corrier K."/>
            <person name="Riemann L."/>
            <person name="VerBerkmoes N.C."/>
            <person name="Sullivan M.B."/>
        </authorList>
    </citation>
    <scope>NUCLEOTIDE SEQUENCE [LARGE SCALE GENOMIC DNA]</scope>
</reference>
<gene>
    <name evidence="1" type="ORF">CGPG_00031</name>
    <name evidence="2" type="ORF">PhiST_gp078</name>
</gene>
<dbReference type="RefSeq" id="YP_007673413.1">
    <property type="nucleotide sequence ID" value="NC_020842.1"/>
</dbReference>